<dbReference type="Proteomes" id="UP000095286">
    <property type="component" value="Unplaced"/>
</dbReference>
<protein>
    <submittedName>
        <fullName evidence="2">DUF148 domain-containing protein</fullName>
    </submittedName>
</protein>
<dbReference type="WBParaSite" id="RSKR_0000330600.1">
    <property type="protein sequence ID" value="RSKR_0000330600.1"/>
    <property type="gene ID" value="RSKR_0000330600"/>
</dbReference>
<accession>A0AC35TRH1</accession>
<sequence length="530" mass="59726">MLNIYLLTVLILPSLAQARADFYPATSEEAYFPYSNYYNGYNNYPVEEGARFTNENEYMHNYRPYSYGSQNWYQQQQPQQQPQQQVPILYRTIVRYNNYEDTNNSPLSNGGIYQKNDFNNKYDSNKPLTTNFNDQVNTNYPSYQNTFYQSSSSQPEQSQSQFSGVNYNNFNKVNAPSNQPLYTNFKKVDTPYQGGFDAPSYQRPSFPFSTFESSTNVPLTSTVERQSVVEIKKPEFDKVSVIDSGNNEKKEAVVEEFGSKAQNVPTFVSTVKEVFDDQEGRRPPLIDTSKLEKIDFVVQSQLTTTTQNPIQVDFQTSHGLETTTQVDSISATTPKDTTESTPSPADLEQMKKAFSVLTAIYPSTWRPEVRSKDIADKSSEEKDRETVITDEEEQLRKEVAEERGRSTSATTTTEGPAVTTVIPIKKGIEATQEKVIETTQEKGVETTQEKGIETTQEKGIEISSSPTTTTSTKLPPAEAEEEHSGEIEEPQINNAQTLAEKERQKTLEMFRAFQASLAGIDSSSPSSIST</sequence>
<organism evidence="1 2">
    <name type="scientific">Rhabditophanes sp. KR3021</name>
    <dbReference type="NCBI Taxonomy" id="114890"/>
    <lineage>
        <taxon>Eukaryota</taxon>
        <taxon>Metazoa</taxon>
        <taxon>Ecdysozoa</taxon>
        <taxon>Nematoda</taxon>
        <taxon>Chromadorea</taxon>
        <taxon>Rhabditida</taxon>
        <taxon>Tylenchina</taxon>
        <taxon>Panagrolaimomorpha</taxon>
        <taxon>Strongyloidoidea</taxon>
        <taxon>Alloionematidae</taxon>
        <taxon>Rhabditophanes</taxon>
    </lineage>
</organism>
<reference evidence="2" key="1">
    <citation type="submission" date="2016-11" db="UniProtKB">
        <authorList>
            <consortium name="WormBaseParasite"/>
        </authorList>
    </citation>
    <scope>IDENTIFICATION</scope>
    <source>
        <strain evidence="2">KR3021</strain>
    </source>
</reference>
<evidence type="ECO:0000313" key="2">
    <source>
        <dbReference type="WBParaSite" id="RSKR_0000330600.1"/>
    </source>
</evidence>
<evidence type="ECO:0000313" key="1">
    <source>
        <dbReference type="Proteomes" id="UP000095286"/>
    </source>
</evidence>
<proteinExistence type="predicted"/>
<name>A0AC35TRH1_9BILA</name>